<evidence type="ECO:0000313" key="2">
    <source>
        <dbReference type="Proteomes" id="UP000011135"/>
    </source>
</evidence>
<evidence type="ECO:0000313" key="1">
    <source>
        <dbReference type="EMBL" id="ELR72475.1"/>
    </source>
</evidence>
<dbReference type="EMBL" id="AMZN01000021">
    <property type="protein sequence ID" value="ELR72475.1"/>
    <property type="molecule type" value="Genomic_DNA"/>
</dbReference>
<dbReference type="AlphaFoldDB" id="L8JUL2"/>
<reference evidence="1 2" key="1">
    <citation type="submission" date="2012-12" db="EMBL/GenBank/DDBJ databases">
        <title>Genome assembly of Fulvivirga imtechensis AK7.</title>
        <authorList>
            <person name="Nupur N."/>
            <person name="Khatri I."/>
            <person name="Kumar R."/>
            <person name="Subramanian S."/>
            <person name="Pinnaka A."/>
        </authorList>
    </citation>
    <scope>NUCLEOTIDE SEQUENCE [LARGE SCALE GENOMIC DNA]</scope>
    <source>
        <strain evidence="1 2">AK7</strain>
    </source>
</reference>
<sequence>MVPAPPAYTLPALLAYTEKIAGAVKTLSNVSPLSQLRIIPVVQPTIRQELPASAIPVFGPPAYSGLAVQNCWGRTLEMKIGCIQSAIIQSRN</sequence>
<name>L8JUL2_9BACT</name>
<dbReference type="Proteomes" id="UP000011135">
    <property type="component" value="Unassembled WGS sequence"/>
</dbReference>
<comment type="caution">
    <text evidence="1">The sequence shown here is derived from an EMBL/GenBank/DDBJ whole genome shotgun (WGS) entry which is preliminary data.</text>
</comment>
<organism evidence="1 2">
    <name type="scientific">Fulvivirga imtechensis AK7</name>
    <dbReference type="NCBI Taxonomy" id="1237149"/>
    <lineage>
        <taxon>Bacteria</taxon>
        <taxon>Pseudomonadati</taxon>
        <taxon>Bacteroidota</taxon>
        <taxon>Cytophagia</taxon>
        <taxon>Cytophagales</taxon>
        <taxon>Fulvivirgaceae</taxon>
        <taxon>Fulvivirga</taxon>
    </lineage>
</organism>
<proteinExistence type="predicted"/>
<keyword evidence="2" id="KW-1185">Reference proteome</keyword>
<gene>
    <name evidence="1" type="ORF">C900_01470</name>
</gene>
<protein>
    <submittedName>
        <fullName evidence="1">Uncharacterized protein</fullName>
    </submittedName>
</protein>
<accession>L8JUL2</accession>